<dbReference type="Proteomes" id="UP000256695">
    <property type="component" value="Unassembled WGS sequence"/>
</dbReference>
<protein>
    <submittedName>
        <fullName evidence="2">Uncharacterized protein</fullName>
    </submittedName>
</protein>
<evidence type="ECO:0000313" key="2">
    <source>
        <dbReference type="EMBL" id="RDU74582.1"/>
    </source>
</evidence>
<keyword evidence="1" id="KW-0812">Transmembrane</keyword>
<dbReference type="EMBL" id="NXLX01000001">
    <property type="protein sequence ID" value="RDU74582.1"/>
    <property type="molecule type" value="Genomic_DNA"/>
</dbReference>
<dbReference type="RefSeq" id="WP_115578291.1">
    <property type="nucleotide sequence ID" value="NZ_NXLX01000001.1"/>
</dbReference>
<reference evidence="2 3" key="1">
    <citation type="submission" date="2018-04" db="EMBL/GenBank/DDBJ databases">
        <title>Novel Campyloabacter and Helicobacter Species and Strains.</title>
        <authorList>
            <person name="Mannion A.J."/>
            <person name="Shen Z."/>
            <person name="Fox J.G."/>
        </authorList>
    </citation>
    <scope>NUCLEOTIDE SEQUENCE [LARGE SCALE GENOMIC DNA]</scope>
    <source>
        <strain evidence="2 3">MIT 04-9362</strain>
    </source>
</reference>
<organism evidence="2 3">
    <name type="scientific">Helicobacter anseris</name>
    <dbReference type="NCBI Taxonomy" id="375926"/>
    <lineage>
        <taxon>Bacteria</taxon>
        <taxon>Pseudomonadati</taxon>
        <taxon>Campylobacterota</taxon>
        <taxon>Epsilonproteobacteria</taxon>
        <taxon>Campylobacterales</taxon>
        <taxon>Helicobacteraceae</taxon>
        <taxon>Helicobacter</taxon>
    </lineage>
</organism>
<accession>A0A3D8JAZ1</accession>
<sequence>MSSFLRESIAIKSTDEVALEIHINIFLSQKEHKKISFEMGIWVKKIDKKTSQQTLQIIFPYTQKENNNDKSEAPKIEDLSHLFKDKNKNFTKLIFNEELKDINGTLELNNKLISFQEITNVDFPSIKIQEIEEGNYYRFRIIDIEMDDLIIEQQCSSFIGDPIKRSIKTIGFHINNERNLRNLQNNDNKNRVENVLFECVNTFVVCNMGVDILDSMQEKRSFRVLEDYEVWGAYLDGCVNKNEISKAVVYQFKKEGKLSDKDNQNKNEREKFKDFKLFLRFLETENNKWGAFLTGSTIITLAFITNTLFYYVTEENITSSIIVASILLVVIVIFFYSKWEK</sequence>
<keyword evidence="3" id="KW-1185">Reference proteome</keyword>
<feature type="transmembrane region" description="Helical" evidence="1">
    <location>
        <begin position="289"/>
        <end position="311"/>
    </location>
</feature>
<gene>
    <name evidence="2" type="ORF">CQA57_00600</name>
</gene>
<evidence type="ECO:0000313" key="3">
    <source>
        <dbReference type="Proteomes" id="UP000256695"/>
    </source>
</evidence>
<evidence type="ECO:0000256" key="1">
    <source>
        <dbReference type="SAM" id="Phobius"/>
    </source>
</evidence>
<keyword evidence="1" id="KW-1133">Transmembrane helix</keyword>
<dbReference type="AlphaFoldDB" id="A0A3D8JAZ1"/>
<comment type="caution">
    <text evidence="2">The sequence shown here is derived from an EMBL/GenBank/DDBJ whole genome shotgun (WGS) entry which is preliminary data.</text>
</comment>
<name>A0A3D8JAZ1_9HELI</name>
<keyword evidence="1" id="KW-0472">Membrane</keyword>
<proteinExistence type="predicted"/>
<feature type="transmembrane region" description="Helical" evidence="1">
    <location>
        <begin position="317"/>
        <end position="336"/>
    </location>
</feature>